<dbReference type="NCBIfam" id="TIGR00277">
    <property type="entry name" value="HDIG"/>
    <property type="match status" value="1"/>
</dbReference>
<reference evidence="3" key="1">
    <citation type="submission" date="2020-06" db="EMBL/GenBank/DDBJ databases">
        <title>Insight into the genomes of haloalkaliphilic bacilli from Kenyan soda lakes.</title>
        <authorList>
            <person name="Mwirichia R."/>
            <person name="Villamizar G.C."/>
            <person name="Poehlein A."/>
            <person name="Mugweru J."/>
            <person name="Kipnyargis A."/>
            <person name="Kiplimo D."/>
            <person name="Orwa P."/>
            <person name="Daniel R."/>
        </authorList>
    </citation>
    <scope>NUCLEOTIDE SEQUENCE</scope>
    <source>
        <strain evidence="3">B1096_S55</strain>
    </source>
</reference>
<dbReference type="PROSITE" id="PS51832">
    <property type="entry name" value="HD_GYP"/>
    <property type="match status" value="1"/>
</dbReference>
<dbReference type="InterPro" id="IPR006675">
    <property type="entry name" value="HDIG_dom"/>
</dbReference>
<gene>
    <name evidence="3" type="ORF">HXA33_05570</name>
</gene>
<organism evidence="3 4">
    <name type="scientific">Salipaludibacillus agaradhaerens</name>
    <name type="common">Bacillus agaradhaerens</name>
    <dbReference type="NCBI Taxonomy" id="76935"/>
    <lineage>
        <taxon>Bacteria</taxon>
        <taxon>Bacillati</taxon>
        <taxon>Bacillota</taxon>
        <taxon>Bacilli</taxon>
        <taxon>Bacillales</taxon>
        <taxon>Bacillaceae</taxon>
    </lineage>
</organism>
<evidence type="ECO:0000259" key="1">
    <source>
        <dbReference type="PROSITE" id="PS51831"/>
    </source>
</evidence>
<keyword evidence="4" id="KW-1185">Reference proteome</keyword>
<dbReference type="PROSITE" id="PS51831">
    <property type="entry name" value="HD"/>
    <property type="match status" value="1"/>
</dbReference>
<dbReference type="AlphaFoldDB" id="A0A9Q4B0E4"/>
<dbReference type="SUPFAM" id="SSF109604">
    <property type="entry name" value="HD-domain/PDEase-like"/>
    <property type="match status" value="1"/>
</dbReference>
<evidence type="ECO:0000313" key="4">
    <source>
        <dbReference type="Proteomes" id="UP001057753"/>
    </source>
</evidence>
<dbReference type="PANTHER" id="PTHR43155:SF2">
    <property type="entry name" value="CYCLIC DI-GMP PHOSPHODIESTERASE PA4108"/>
    <property type="match status" value="1"/>
</dbReference>
<dbReference type="Proteomes" id="UP001057753">
    <property type="component" value="Unassembled WGS sequence"/>
</dbReference>
<dbReference type="RefSeq" id="WP_257820740.1">
    <property type="nucleotide sequence ID" value="NZ_JABXYM010000001.1"/>
</dbReference>
<dbReference type="PANTHER" id="PTHR43155">
    <property type="entry name" value="CYCLIC DI-GMP PHOSPHODIESTERASE PA4108-RELATED"/>
    <property type="match status" value="1"/>
</dbReference>
<proteinExistence type="predicted"/>
<dbReference type="Pfam" id="PF13487">
    <property type="entry name" value="HD_5"/>
    <property type="match status" value="1"/>
</dbReference>
<evidence type="ECO:0000313" key="3">
    <source>
        <dbReference type="EMBL" id="MCR6096009.1"/>
    </source>
</evidence>
<dbReference type="InterPro" id="IPR003607">
    <property type="entry name" value="HD/PDEase_dom"/>
</dbReference>
<dbReference type="InterPro" id="IPR037522">
    <property type="entry name" value="HD_GYP_dom"/>
</dbReference>
<comment type="caution">
    <text evidence="3">The sequence shown here is derived from an EMBL/GenBank/DDBJ whole genome shotgun (WGS) entry which is preliminary data.</text>
</comment>
<evidence type="ECO:0000259" key="2">
    <source>
        <dbReference type="PROSITE" id="PS51832"/>
    </source>
</evidence>
<accession>A0A9Q4B0E4</accession>
<name>A0A9Q4B0E4_SALAG</name>
<dbReference type="Gene3D" id="1.10.3210.10">
    <property type="entry name" value="Hypothetical protein af1432"/>
    <property type="match status" value="1"/>
</dbReference>
<feature type="domain" description="HD" evidence="1">
    <location>
        <begin position="135"/>
        <end position="258"/>
    </location>
</feature>
<feature type="domain" description="HD-GYP" evidence="2">
    <location>
        <begin position="113"/>
        <end position="309"/>
    </location>
</feature>
<protein>
    <submittedName>
        <fullName evidence="3">HD-GYP domain-containing protein</fullName>
    </submittedName>
</protein>
<dbReference type="InterPro" id="IPR006674">
    <property type="entry name" value="HD_domain"/>
</dbReference>
<dbReference type="EMBL" id="JABXYM010000001">
    <property type="protein sequence ID" value="MCR6096009.1"/>
    <property type="molecule type" value="Genomic_DNA"/>
</dbReference>
<dbReference type="SMART" id="SM00471">
    <property type="entry name" value="HDc"/>
    <property type="match status" value="1"/>
</dbReference>
<dbReference type="CDD" id="cd00077">
    <property type="entry name" value="HDc"/>
    <property type="match status" value="1"/>
</dbReference>
<sequence>MRIVSLHSIDPGVKIGKTVTNDQGQVLVQEGVSLSERMINRLKKLKITFVYIEDEESEGIQPVNAVSEETKANAIHEIKHAFGALAEAGNISKSFILDRLGGNFKKTVTNILKDARENDEAISLLTDTIGHDRYTFFHSLNVAIYSLAMARELKFSPEEQMTVGVGALLHDIGKTEVATSILQKPDKLTDEEMSEMKKHPEYGFEILRKCHELSMVSAHCAYQHHERIDGKGYPRGIKGNDIHPYAKIIAVADVFGAVTSNRVYSKAILPHEAMELLFTGAETQFDLAIIRAFRKTIAIYPVGLTVILNDGRKALVVQQNKINSERPVIRIIEENNEKVVTPYYVDLNKELAVTIVDTETTLSGDERKLVNRFYYK</sequence>